<evidence type="ECO:0000313" key="4">
    <source>
        <dbReference type="EMBL" id="KAF2156430.1"/>
    </source>
</evidence>
<comment type="pathway">
    <text evidence="2">Porphyrin-containing compound metabolism.</text>
</comment>
<keyword evidence="5" id="KW-1185">Reference proteome</keyword>
<dbReference type="PANTHER" id="PTHR11603:SF132">
    <property type="entry name" value="C2H2-TYPE DOMAIN-CONTAINING PROTEIN"/>
    <property type="match status" value="1"/>
</dbReference>
<sequence>MHAHVLSRIQELGDLGLAPVLCLSAEQHGIVLAAADELEDVAREMAAICTEHLGLSTVVLECSQGTHLDHFRESLLIESYDDDDPPESRYRSALGQHHLTSRDLALDQRRVADVVIAKNLNRADYQVQIQALELIHRKRIYTRTAMHSTSKNFLLIALNEAGSELSMNSHLNDTFAISHYHVSSGYTSDAASFRSQSSGASFYSVLRSKEPISRSHSFNGERLGPEVISHLRQALSRITMTAEVSAYLQNVVVAMRLHRYVAGGISALATRHLRMIAKAMAVLHSLDFVTPAIVALAVRKVYYHRLKLADEHTERSLRWGGDPLAVQQEMQHVDVELAMDAVISTVQSPL</sequence>
<dbReference type="AlphaFoldDB" id="A0A9P4JB58"/>
<evidence type="ECO:0000259" key="3">
    <source>
        <dbReference type="Pfam" id="PF17863"/>
    </source>
</evidence>
<protein>
    <recommendedName>
        <fullName evidence="1">magnesium chelatase</fullName>
        <ecNumber evidence="1">6.6.1.1</ecNumber>
    </recommendedName>
</protein>
<dbReference type="EC" id="6.6.1.1" evidence="1"/>
<name>A0A9P4JB58_9PEZI</name>
<dbReference type="InterPro" id="IPR052041">
    <property type="entry name" value="Nucleic_acid_metab_PIN/TRAM"/>
</dbReference>
<evidence type="ECO:0000313" key="5">
    <source>
        <dbReference type="Proteomes" id="UP000799439"/>
    </source>
</evidence>
<feature type="domain" description="ChlI/MoxR AAA lid" evidence="3">
    <location>
        <begin position="254"/>
        <end position="310"/>
    </location>
</feature>
<gene>
    <name evidence="4" type="ORF">K461DRAFT_95869</name>
</gene>
<dbReference type="EMBL" id="ML996082">
    <property type="protein sequence ID" value="KAF2156430.1"/>
    <property type="molecule type" value="Genomic_DNA"/>
</dbReference>
<dbReference type="InterPro" id="IPR041628">
    <property type="entry name" value="ChlI/MoxR_AAA_lid"/>
</dbReference>
<accession>A0A9P4JB58</accession>
<evidence type="ECO:0000256" key="1">
    <source>
        <dbReference type="ARBA" id="ARBA00012825"/>
    </source>
</evidence>
<dbReference type="Pfam" id="PF17863">
    <property type="entry name" value="AAA_lid_2"/>
    <property type="match status" value="1"/>
</dbReference>
<dbReference type="OrthoDB" id="444631at2759"/>
<organism evidence="4 5">
    <name type="scientific">Myriangium duriaei CBS 260.36</name>
    <dbReference type="NCBI Taxonomy" id="1168546"/>
    <lineage>
        <taxon>Eukaryota</taxon>
        <taxon>Fungi</taxon>
        <taxon>Dikarya</taxon>
        <taxon>Ascomycota</taxon>
        <taxon>Pezizomycotina</taxon>
        <taxon>Dothideomycetes</taxon>
        <taxon>Dothideomycetidae</taxon>
        <taxon>Myriangiales</taxon>
        <taxon>Myriangiaceae</taxon>
        <taxon>Myriangium</taxon>
    </lineage>
</organism>
<dbReference type="Gene3D" id="1.10.8.80">
    <property type="entry name" value="Magnesium chelatase subunit I, C-Terminal domain"/>
    <property type="match status" value="1"/>
</dbReference>
<dbReference type="PANTHER" id="PTHR11603">
    <property type="entry name" value="AAA FAMILY ATPASE"/>
    <property type="match status" value="1"/>
</dbReference>
<reference evidence="4" key="1">
    <citation type="journal article" date="2020" name="Stud. Mycol.">
        <title>101 Dothideomycetes genomes: a test case for predicting lifestyles and emergence of pathogens.</title>
        <authorList>
            <person name="Haridas S."/>
            <person name="Albert R."/>
            <person name="Binder M."/>
            <person name="Bloem J."/>
            <person name="Labutti K."/>
            <person name="Salamov A."/>
            <person name="Andreopoulos B."/>
            <person name="Baker S."/>
            <person name="Barry K."/>
            <person name="Bills G."/>
            <person name="Bluhm B."/>
            <person name="Cannon C."/>
            <person name="Castanera R."/>
            <person name="Culley D."/>
            <person name="Daum C."/>
            <person name="Ezra D."/>
            <person name="Gonzalez J."/>
            <person name="Henrissat B."/>
            <person name="Kuo A."/>
            <person name="Liang C."/>
            <person name="Lipzen A."/>
            <person name="Lutzoni F."/>
            <person name="Magnuson J."/>
            <person name="Mondo S."/>
            <person name="Nolan M."/>
            <person name="Ohm R."/>
            <person name="Pangilinan J."/>
            <person name="Park H.-J."/>
            <person name="Ramirez L."/>
            <person name="Alfaro M."/>
            <person name="Sun H."/>
            <person name="Tritt A."/>
            <person name="Yoshinaga Y."/>
            <person name="Zwiers L.-H."/>
            <person name="Turgeon B."/>
            <person name="Goodwin S."/>
            <person name="Spatafora J."/>
            <person name="Crous P."/>
            <person name="Grigoriev I."/>
        </authorList>
    </citation>
    <scope>NUCLEOTIDE SEQUENCE</scope>
    <source>
        <strain evidence="4">CBS 260.36</strain>
    </source>
</reference>
<dbReference type="Proteomes" id="UP000799439">
    <property type="component" value="Unassembled WGS sequence"/>
</dbReference>
<evidence type="ECO:0000256" key="2">
    <source>
        <dbReference type="ARBA" id="ARBA00023444"/>
    </source>
</evidence>
<proteinExistence type="predicted"/>
<dbReference type="GO" id="GO:0016851">
    <property type="term" value="F:magnesium chelatase activity"/>
    <property type="evidence" value="ECO:0007669"/>
    <property type="project" value="UniProtKB-EC"/>
</dbReference>
<comment type="caution">
    <text evidence="4">The sequence shown here is derived from an EMBL/GenBank/DDBJ whole genome shotgun (WGS) entry which is preliminary data.</text>
</comment>